<protein>
    <submittedName>
        <fullName evidence="2">Uncharacterized protein</fullName>
    </submittedName>
</protein>
<dbReference type="Proteomes" id="UP000006196">
    <property type="component" value="Unassembled WGS sequence"/>
</dbReference>
<dbReference type="AlphaFoldDB" id="C0XR37"/>
<proteinExistence type="predicted"/>
<reference evidence="2" key="1">
    <citation type="submission" date="2009-01" db="EMBL/GenBank/DDBJ databases">
        <authorList>
            <person name="Qin X."/>
            <person name="Bachman B."/>
            <person name="Battles P."/>
            <person name="Bell A."/>
            <person name="Bess C."/>
            <person name="Bickham C."/>
            <person name="Chaboub L."/>
            <person name="Chen D."/>
            <person name="Coyle M."/>
            <person name="Deiros D.R."/>
            <person name="Dinh H."/>
            <person name="Forbes L."/>
            <person name="Fowler G."/>
            <person name="Francisco L."/>
            <person name="Fu Q."/>
            <person name="Gubbala S."/>
            <person name="Hale W."/>
            <person name="Han Y."/>
            <person name="Hemphill L."/>
            <person name="Highlander S.K."/>
            <person name="Hirani K."/>
            <person name="Hogues M."/>
            <person name="Jackson L."/>
            <person name="Jakkamsetti A."/>
            <person name="Javaid M."/>
            <person name="Jiang H."/>
            <person name="Korchina V."/>
            <person name="Kovar C."/>
            <person name="Lara F."/>
            <person name="Lee S."/>
            <person name="Mata R."/>
            <person name="Mathew T."/>
            <person name="Moen C."/>
            <person name="Morales K."/>
            <person name="Munidasa M."/>
            <person name="Nazareth L."/>
            <person name="Ngo R."/>
            <person name="Nguyen L."/>
            <person name="Okwuonu G."/>
            <person name="Ongeri F."/>
            <person name="Patil S."/>
            <person name="Petrosino J."/>
            <person name="Pham C."/>
            <person name="Pham P."/>
            <person name="Pu L.-L."/>
            <person name="Puazo M."/>
            <person name="Raj R."/>
            <person name="Reid J."/>
            <person name="Rouhana J."/>
            <person name="Saada N."/>
            <person name="Shang Y."/>
            <person name="Simmons D."/>
            <person name="Thornton R."/>
            <person name="Warren J."/>
            <person name="Weissenberger G."/>
            <person name="Zhang J."/>
            <person name="Zhang L."/>
            <person name="Zhou C."/>
            <person name="Zhu D."/>
            <person name="Muzny D."/>
            <person name="Worley K."/>
            <person name="Gibbs R."/>
        </authorList>
    </citation>
    <scope>NUCLEOTIDE SEQUENCE [LARGE SCALE GENOMIC DNA]</scope>
    <source>
        <strain evidence="2">DSM 44291</strain>
    </source>
</reference>
<gene>
    <name evidence="2" type="ORF">HMPREF0298_0907</name>
</gene>
<feature type="compositionally biased region" description="Acidic residues" evidence="1">
    <location>
        <begin position="28"/>
        <end position="37"/>
    </location>
</feature>
<evidence type="ECO:0000313" key="2">
    <source>
        <dbReference type="EMBL" id="EEI17280.1"/>
    </source>
</evidence>
<evidence type="ECO:0000256" key="1">
    <source>
        <dbReference type="SAM" id="MobiDB-lite"/>
    </source>
</evidence>
<evidence type="ECO:0000313" key="3">
    <source>
        <dbReference type="Proteomes" id="UP000006196"/>
    </source>
</evidence>
<dbReference type="STRING" id="525263.HMPREF0298_0907"/>
<feature type="region of interest" description="Disordered" evidence="1">
    <location>
        <begin position="27"/>
        <end position="49"/>
    </location>
</feature>
<keyword evidence="3" id="KW-1185">Reference proteome</keyword>
<comment type="caution">
    <text evidence="2">The sequence shown here is derived from an EMBL/GenBank/DDBJ whole genome shotgun (WGS) entry which is preliminary data.</text>
</comment>
<sequence length="49" mass="5208">MGGLARTDSAGWGGEFDKLHRALLGLPDPDDIDEQAEENTPVLVTSPSQ</sequence>
<dbReference type="EMBL" id="ACHJ01000084">
    <property type="protein sequence ID" value="EEI17280.1"/>
    <property type="molecule type" value="Genomic_DNA"/>
</dbReference>
<organism evidence="2 3">
    <name type="scientific">Corynebacterium lipophiloflavum (strain ATCC 700352 / DSM 44291 / CCUG 37336 / JCM 10383 / DMMZ 1944)</name>
    <dbReference type="NCBI Taxonomy" id="525263"/>
    <lineage>
        <taxon>Bacteria</taxon>
        <taxon>Bacillati</taxon>
        <taxon>Actinomycetota</taxon>
        <taxon>Actinomycetes</taxon>
        <taxon>Mycobacteriales</taxon>
        <taxon>Corynebacteriaceae</taxon>
        <taxon>Corynebacterium</taxon>
    </lineage>
</organism>
<accession>C0XR37</accession>
<dbReference type="HOGENOM" id="CLU_3134623_0_0_11"/>
<name>C0XR37_CORLD</name>